<keyword evidence="4 7" id="KW-0812">Transmembrane</keyword>
<accession>A0A2U8E5L2</accession>
<evidence type="ECO:0000256" key="2">
    <source>
        <dbReference type="ARBA" id="ARBA00006679"/>
    </source>
</evidence>
<evidence type="ECO:0000256" key="1">
    <source>
        <dbReference type="ARBA" id="ARBA00004651"/>
    </source>
</evidence>
<keyword evidence="6 7" id="KW-0472">Membrane</keyword>
<dbReference type="RefSeq" id="WP_108825983.1">
    <property type="nucleotide sequence ID" value="NZ_CP023004.1"/>
</dbReference>
<dbReference type="Proteomes" id="UP000244896">
    <property type="component" value="Chromosome"/>
</dbReference>
<dbReference type="EMBL" id="CP023004">
    <property type="protein sequence ID" value="AWI10131.1"/>
    <property type="molecule type" value="Genomic_DNA"/>
</dbReference>
<evidence type="ECO:0000313" key="8">
    <source>
        <dbReference type="EMBL" id="AWI10131.1"/>
    </source>
</evidence>
<feature type="transmembrane region" description="Helical" evidence="7">
    <location>
        <begin position="63"/>
        <end position="84"/>
    </location>
</feature>
<dbReference type="PANTHER" id="PTHR33452:SF1">
    <property type="entry name" value="INNER MEMBRANE PROTEIN YPHA-RELATED"/>
    <property type="match status" value="1"/>
</dbReference>
<dbReference type="InterPro" id="IPR032808">
    <property type="entry name" value="DoxX"/>
</dbReference>
<comment type="similarity">
    <text evidence="2">Belongs to the DoxX family.</text>
</comment>
<evidence type="ECO:0000313" key="9">
    <source>
        <dbReference type="Proteomes" id="UP000244896"/>
    </source>
</evidence>
<evidence type="ECO:0000256" key="5">
    <source>
        <dbReference type="ARBA" id="ARBA00022989"/>
    </source>
</evidence>
<dbReference type="AlphaFoldDB" id="A0A2U8E5L2"/>
<evidence type="ECO:0000256" key="4">
    <source>
        <dbReference type="ARBA" id="ARBA00022692"/>
    </source>
</evidence>
<dbReference type="OrthoDB" id="346004at2"/>
<organism evidence="8 9">
    <name type="scientific">Ereboglobus luteus</name>
    <dbReference type="NCBI Taxonomy" id="1796921"/>
    <lineage>
        <taxon>Bacteria</taxon>
        <taxon>Pseudomonadati</taxon>
        <taxon>Verrucomicrobiota</taxon>
        <taxon>Opitutia</taxon>
        <taxon>Opitutales</taxon>
        <taxon>Opitutaceae</taxon>
        <taxon>Ereboglobus</taxon>
    </lineage>
</organism>
<feature type="transmembrane region" description="Helical" evidence="7">
    <location>
        <begin position="91"/>
        <end position="112"/>
    </location>
</feature>
<keyword evidence="9" id="KW-1185">Reference proteome</keyword>
<reference evidence="8 9" key="1">
    <citation type="journal article" date="2018" name="Syst. Appl. Microbiol.">
        <title>Ereboglobus luteus gen. nov. sp. nov. from cockroach guts, and new insights into the oxygen relationship of the genera Opitutus and Didymococcus (Verrucomicrobia: Opitutaceae).</title>
        <authorList>
            <person name="Tegtmeier D."/>
            <person name="Belitz A."/>
            <person name="Radek R."/>
            <person name="Heimerl T."/>
            <person name="Brune A."/>
        </authorList>
    </citation>
    <scope>NUCLEOTIDE SEQUENCE [LARGE SCALE GENOMIC DNA]</scope>
    <source>
        <strain evidence="8 9">Ho45</strain>
    </source>
</reference>
<evidence type="ECO:0000256" key="3">
    <source>
        <dbReference type="ARBA" id="ARBA00022475"/>
    </source>
</evidence>
<proteinExistence type="inferred from homology"/>
<dbReference type="GO" id="GO:0005886">
    <property type="term" value="C:plasma membrane"/>
    <property type="evidence" value="ECO:0007669"/>
    <property type="project" value="UniProtKB-SubCell"/>
</dbReference>
<evidence type="ECO:0000256" key="6">
    <source>
        <dbReference type="ARBA" id="ARBA00023136"/>
    </source>
</evidence>
<name>A0A2U8E5L2_9BACT</name>
<dbReference type="Pfam" id="PF07681">
    <property type="entry name" value="DoxX"/>
    <property type="match status" value="1"/>
</dbReference>
<comment type="subcellular location">
    <subcellularLocation>
        <location evidence="1">Cell membrane</location>
        <topology evidence="1">Multi-pass membrane protein</topology>
    </subcellularLocation>
</comment>
<protein>
    <submittedName>
        <fullName evidence="8">DoxD-like family protein</fullName>
    </submittedName>
</protein>
<evidence type="ECO:0000256" key="7">
    <source>
        <dbReference type="SAM" id="Phobius"/>
    </source>
</evidence>
<dbReference type="KEGG" id="elut:CKA38_13470"/>
<keyword evidence="3" id="KW-1003">Cell membrane</keyword>
<keyword evidence="5 7" id="KW-1133">Transmembrane helix</keyword>
<gene>
    <name evidence="8" type="ORF">CKA38_13470</name>
</gene>
<dbReference type="PANTHER" id="PTHR33452">
    <property type="entry name" value="OXIDOREDUCTASE CATD-RELATED"/>
    <property type="match status" value="1"/>
</dbReference>
<dbReference type="InterPro" id="IPR051907">
    <property type="entry name" value="DoxX-like_oxidoreductase"/>
</dbReference>
<sequence>MNKLIRKVFSTNSSNWAALPIRLAAGGVFLAHGAQKLFGAWGGHGLQGTAGFFEGTLHMKPGILWASLAAGGEFFGGVAILLGLATRFFGLVTTIIMATAIYTVHNSAFFLANNGMEYALVLMLASFALVISGGGAFSADSLIARKSNAG</sequence>
<feature type="transmembrane region" description="Helical" evidence="7">
    <location>
        <begin position="118"/>
        <end position="137"/>
    </location>
</feature>